<feature type="domain" description="DUF218" evidence="1">
    <location>
        <begin position="29"/>
        <end position="144"/>
    </location>
</feature>
<evidence type="ECO:0000313" key="2">
    <source>
        <dbReference type="EMBL" id="SKA21031.1"/>
    </source>
</evidence>
<name>A0A1T4RZS1_9HYPH</name>
<sequence length="232" mass="25392">MTWNAPDIASALRVVWQYMRLVHSPARSDAILVLGSFDTRAAVHAAALWREGWAPVVIMSGGIAHRGGLLDTGWDRPEAHVFADIAIAEGVPAKAILREDRAQNTGDNFVCGRAAAEQAGIAIRRLVVVAKPYMTRRGFATGRIQWADVDLLMQCEAIDVLDYFEREADPERTLSALVGDLHRIIVYPSLGFSLPQPVPEEVRDALQRLVDDGYGARLLAGYDLAGNRTGPH</sequence>
<dbReference type="AlphaFoldDB" id="A0A1T4RZS1"/>
<accession>A0A1T4RZS1</accession>
<dbReference type="PANTHER" id="PTHR30336:SF20">
    <property type="entry name" value="DUF218 DOMAIN-CONTAINING PROTEIN"/>
    <property type="match status" value="1"/>
</dbReference>
<protein>
    <submittedName>
        <fullName evidence="2">Uncharacterized SAM-binding protein YcdF, DUF218 family</fullName>
    </submittedName>
</protein>
<evidence type="ECO:0000313" key="3">
    <source>
        <dbReference type="Proteomes" id="UP000190092"/>
    </source>
</evidence>
<dbReference type="EMBL" id="FUWJ01000006">
    <property type="protein sequence ID" value="SKA21031.1"/>
    <property type="molecule type" value="Genomic_DNA"/>
</dbReference>
<dbReference type="InterPro" id="IPR003848">
    <property type="entry name" value="DUF218"/>
</dbReference>
<dbReference type="CDD" id="cd06259">
    <property type="entry name" value="YdcF-like"/>
    <property type="match status" value="1"/>
</dbReference>
<dbReference type="GO" id="GO:0005886">
    <property type="term" value="C:plasma membrane"/>
    <property type="evidence" value="ECO:0007669"/>
    <property type="project" value="TreeGrafter"/>
</dbReference>
<reference evidence="3" key="1">
    <citation type="submission" date="2017-02" db="EMBL/GenBank/DDBJ databases">
        <authorList>
            <person name="Varghese N."/>
            <person name="Submissions S."/>
        </authorList>
    </citation>
    <scope>NUCLEOTIDE SEQUENCE [LARGE SCALE GENOMIC DNA]</scope>
    <source>
        <strain evidence="3">ATCC 27094</strain>
    </source>
</reference>
<dbReference type="Proteomes" id="UP000190092">
    <property type="component" value="Unassembled WGS sequence"/>
</dbReference>
<dbReference type="PANTHER" id="PTHR30336">
    <property type="entry name" value="INNER MEMBRANE PROTEIN, PROBABLE PERMEASE"/>
    <property type="match status" value="1"/>
</dbReference>
<dbReference type="STRING" id="225324.SAMN02745126_04181"/>
<proteinExistence type="predicted"/>
<dbReference type="Pfam" id="PF02698">
    <property type="entry name" value="DUF218"/>
    <property type="match status" value="1"/>
</dbReference>
<keyword evidence="3" id="KW-1185">Reference proteome</keyword>
<dbReference type="InterPro" id="IPR014729">
    <property type="entry name" value="Rossmann-like_a/b/a_fold"/>
</dbReference>
<dbReference type="InterPro" id="IPR051599">
    <property type="entry name" value="Cell_Envelope_Assoc"/>
</dbReference>
<dbReference type="Gene3D" id="3.40.50.620">
    <property type="entry name" value="HUPs"/>
    <property type="match status" value="1"/>
</dbReference>
<evidence type="ECO:0000259" key="1">
    <source>
        <dbReference type="Pfam" id="PF02698"/>
    </source>
</evidence>
<organism evidence="2 3">
    <name type="scientific">Enhydrobacter aerosaccus</name>
    <dbReference type="NCBI Taxonomy" id="225324"/>
    <lineage>
        <taxon>Bacteria</taxon>
        <taxon>Pseudomonadati</taxon>
        <taxon>Pseudomonadota</taxon>
        <taxon>Alphaproteobacteria</taxon>
        <taxon>Hyphomicrobiales</taxon>
        <taxon>Enhydrobacter</taxon>
    </lineage>
</organism>
<gene>
    <name evidence="2" type="ORF">SAMN02745126_04181</name>
</gene>